<proteinExistence type="predicted"/>
<organism evidence="3 4">
    <name type="scientific">Mikania micrantha</name>
    <name type="common">bitter vine</name>
    <dbReference type="NCBI Taxonomy" id="192012"/>
    <lineage>
        <taxon>Eukaryota</taxon>
        <taxon>Viridiplantae</taxon>
        <taxon>Streptophyta</taxon>
        <taxon>Embryophyta</taxon>
        <taxon>Tracheophyta</taxon>
        <taxon>Spermatophyta</taxon>
        <taxon>Magnoliopsida</taxon>
        <taxon>eudicotyledons</taxon>
        <taxon>Gunneridae</taxon>
        <taxon>Pentapetalae</taxon>
        <taxon>asterids</taxon>
        <taxon>campanulids</taxon>
        <taxon>Asterales</taxon>
        <taxon>Asteraceae</taxon>
        <taxon>Asteroideae</taxon>
        <taxon>Heliantheae alliance</taxon>
        <taxon>Eupatorieae</taxon>
        <taxon>Mikania</taxon>
    </lineage>
</organism>
<evidence type="ECO:0000313" key="4">
    <source>
        <dbReference type="Proteomes" id="UP000326396"/>
    </source>
</evidence>
<dbReference type="EMBL" id="SZYD01000019">
    <property type="protein sequence ID" value="KAD2393577.1"/>
    <property type="molecule type" value="Genomic_DNA"/>
</dbReference>
<feature type="domain" description="Chromo" evidence="2">
    <location>
        <begin position="2"/>
        <end position="44"/>
    </location>
</feature>
<dbReference type="Proteomes" id="UP000326396">
    <property type="component" value="Linkage Group LG9"/>
</dbReference>
<dbReference type="Gene3D" id="2.40.50.40">
    <property type="match status" value="1"/>
</dbReference>
<protein>
    <recommendedName>
        <fullName evidence="2">Chromo domain-containing protein</fullName>
    </recommendedName>
</protein>
<dbReference type="OrthoDB" id="5554229at2759"/>
<dbReference type="InterPro" id="IPR023780">
    <property type="entry name" value="Chromo_domain"/>
</dbReference>
<name>A0A5N6LN22_9ASTR</name>
<evidence type="ECO:0000256" key="1">
    <source>
        <dbReference type="SAM" id="MobiDB-lite"/>
    </source>
</evidence>
<comment type="caution">
    <text evidence="3">The sequence shown here is derived from an EMBL/GenBank/DDBJ whole genome shotgun (WGS) entry which is preliminary data.</text>
</comment>
<gene>
    <name evidence="3" type="ORF">E3N88_40554</name>
</gene>
<feature type="region of interest" description="Disordered" evidence="1">
    <location>
        <begin position="63"/>
        <end position="82"/>
    </location>
</feature>
<dbReference type="SUPFAM" id="SSF54160">
    <property type="entry name" value="Chromo domain-like"/>
    <property type="match status" value="1"/>
</dbReference>
<evidence type="ECO:0000259" key="2">
    <source>
        <dbReference type="Pfam" id="PF00385"/>
    </source>
</evidence>
<reference evidence="3 4" key="1">
    <citation type="submission" date="2019-05" db="EMBL/GenBank/DDBJ databases">
        <title>Mikania micrantha, genome provides insights into the molecular mechanism of rapid growth.</title>
        <authorList>
            <person name="Liu B."/>
        </authorList>
    </citation>
    <scope>NUCLEOTIDE SEQUENCE [LARGE SCALE GENOMIC DNA]</scope>
    <source>
        <strain evidence="3">NLD-2019</strain>
        <tissue evidence="3">Leaf</tissue>
    </source>
</reference>
<keyword evidence="4" id="KW-1185">Reference proteome</keyword>
<dbReference type="AlphaFoldDB" id="A0A5N6LN22"/>
<sequence>MAILAHRTINRANNSVSQVLVQWEGLNQAEATWEDLVSVQQSFPTFHLEDKVVFKEGGNVVNEDKDATGGSQVRRSKRAKRTPARLQGDLVFDRIPASSCIQRRK</sequence>
<accession>A0A5N6LN22</accession>
<dbReference type="Pfam" id="PF00385">
    <property type="entry name" value="Chromo"/>
    <property type="match status" value="1"/>
</dbReference>
<dbReference type="InterPro" id="IPR016197">
    <property type="entry name" value="Chromo-like_dom_sf"/>
</dbReference>
<evidence type="ECO:0000313" key="3">
    <source>
        <dbReference type="EMBL" id="KAD2393577.1"/>
    </source>
</evidence>